<dbReference type="InterPro" id="IPR026036">
    <property type="entry name" value="PucC"/>
</dbReference>
<reference evidence="8" key="1">
    <citation type="submission" date="2017-08" db="EMBL/GenBank/DDBJ databases">
        <authorList>
            <person name="Grouzdev D.S."/>
            <person name="Gaisin V.A."/>
            <person name="Rysina M.S."/>
            <person name="Gorlenko V.M."/>
        </authorList>
    </citation>
    <scope>NUCLEOTIDE SEQUENCE [LARGE SCALE GENOMIC DNA]</scope>
    <source>
        <strain evidence="8">Kir15-3F</strain>
    </source>
</reference>
<accession>A0A2A6RIM2</accession>
<dbReference type="RefSeq" id="WP_097644187.1">
    <property type="nucleotide sequence ID" value="NZ_NQWI01000045.1"/>
</dbReference>
<dbReference type="GO" id="GO:0016020">
    <property type="term" value="C:membrane"/>
    <property type="evidence" value="ECO:0007669"/>
    <property type="project" value="UniProtKB-SubCell"/>
</dbReference>
<feature type="transmembrane region" description="Helical" evidence="6">
    <location>
        <begin position="349"/>
        <end position="366"/>
    </location>
</feature>
<dbReference type="PANTHER" id="PTHR23538">
    <property type="entry name" value="44.5 KD BACTERIOCHLOROPHYLL SYNTHASE SUBUNIT"/>
    <property type="match status" value="1"/>
</dbReference>
<dbReference type="PANTHER" id="PTHR23538:SF1">
    <property type="entry name" value="44.5 KD BACTERIOCHLOROPHYLL SYNTHASE SUBUNIT"/>
    <property type="match status" value="1"/>
</dbReference>
<feature type="transmembrane region" description="Helical" evidence="6">
    <location>
        <begin position="227"/>
        <end position="245"/>
    </location>
</feature>
<name>A0A2A6RIM2_9CHLR</name>
<organism evidence="7 8">
    <name type="scientific">Candidatus Viridilinea mediisalina</name>
    <dbReference type="NCBI Taxonomy" id="2024553"/>
    <lineage>
        <taxon>Bacteria</taxon>
        <taxon>Bacillati</taxon>
        <taxon>Chloroflexota</taxon>
        <taxon>Chloroflexia</taxon>
        <taxon>Chloroflexales</taxon>
        <taxon>Chloroflexineae</taxon>
        <taxon>Oscillochloridaceae</taxon>
        <taxon>Candidatus Viridilinea</taxon>
    </lineage>
</organism>
<sequence>MTIFKNFRLGLLHVAVAITLVPITGVLNRIMIHEMGILATLVALFIILPPLLSPLQPILGQYSDHHPLFGYRRTPYIVLGFLLCIGGAMLTPFAALALGGNFWPSLPFAFMAFFIWGLGYNLAVVSYLSLASDLSNEGQRSRTIAVMWFMMLSGVISTAILTGRALDQYSPEQLVRVFLTAGMVSLTLATVGIVGLEPRNATKRSGDRHSFREAIGAVIDNPHARVFFIYLIMLLSAIMGQDVLLEPFGAAAFDMSVRETTQLTAFWGGATMLALLLQGVLFSRFMTKKTGAMIGAIVAASGFGLIALSGILQFQPLFVPGIIVLGLGTGIATTTNLAMMLDMTTPTNVGLYIGAWGVADATARGLGNLTAGAVRDIVTFTFGSPIGGYITVFLLEATILCLALILLRRIDVTAFQSEQQSVTTLIAVAGDA</sequence>
<comment type="subcellular location">
    <subcellularLocation>
        <location evidence="1">Membrane</location>
        <topology evidence="1">Multi-pass membrane protein</topology>
    </subcellularLocation>
</comment>
<dbReference type="CDD" id="cd06176">
    <property type="entry name" value="MFS_BCD_PucC-like"/>
    <property type="match status" value="1"/>
</dbReference>
<comment type="caution">
    <text evidence="7">The sequence shown here is derived from an EMBL/GenBank/DDBJ whole genome shotgun (WGS) entry which is preliminary data.</text>
</comment>
<dbReference type="InterPro" id="IPR004896">
    <property type="entry name" value="PucC-rel"/>
</dbReference>
<proteinExistence type="inferred from homology"/>
<feature type="transmembrane region" description="Helical" evidence="6">
    <location>
        <begin position="386"/>
        <end position="407"/>
    </location>
</feature>
<feature type="transmembrane region" description="Helical" evidence="6">
    <location>
        <begin position="108"/>
        <end position="131"/>
    </location>
</feature>
<evidence type="ECO:0000313" key="7">
    <source>
        <dbReference type="EMBL" id="PDW02974.1"/>
    </source>
</evidence>
<keyword evidence="5 6" id="KW-0472">Membrane</keyword>
<evidence type="ECO:0000256" key="2">
    <source>
        <dbReference type="ARBA" id="ARBA00008412"/>
    </source>
</evidence>
<dbReference type="Gene3D" id="1.20.1250.20">
    <property type="entry name" value="MFS general substrate transporter like domains"/>
    <property type="match status" value="1"/>
</dbReference>
<feature type="transmembrane region" description="Helical" evidence="6">
    <location>
        <begin position="143"/>
        <end position="162"/>
    </location>
</feature>
<dbReference type="PIRSF" id="PIRSF016565">
    <property type="entry name" value="PucC"/>
    <property type="match status" value="1"/>
</dbReference>
<feature type="transmembrane region" description="Helical" evidence="6">
    <location>
        <begin position="174"/>
        <end position="196"/>
    </location>
</feature>
<evidence type="ECO:0000256" key="3">
    <source>
        <dbReference type="ARBA" id="ARBA00022692"/>
    </source>
</evidence>
<evidence type="ECO:0000256" key="5">
    <source>
        <dbReference type="ARBA" id="ARBA00023136"/>
    </source>
</evidence>
<feature type="transmembrane region" description="Helical" evidence="6">
    <location>
        <begin position="292"/>
        <end position="312"/>
    </location>
</feature>
<keyword evidence="4 6" id="KW-1133">Transmembrane helix</keyword>
<feature type="transmembrane region" description="Helical" evidence="6">
    <location>
        <begin position="76"/>
        <end position="96"/>
    </location>
</feature>
<protein>
    <submittedName>
        <fullName evidence="7">MFS transporter</fullName>
    </submittedName>
</protein>
<gene>
    <name evidence="7" type="ORF">CJ255_11170</name>
</gene>
<evidence type="ECO:0000256" key="4">
    <source>
        <dbReference type="ARBA" id="ARBA00022989"/>
    </source>
</evidence>
<evidence type="ECO:0000313" key="8">
    <source>
        <dbReference type="Proteomes" id="UP000220527"/>
    </source>
</evidence>
<dbReference type="Proteomes" id="UP000220527">
    <property type="component" value="Unassembled WGS sequence"/>
</dbReference>
<dbReference type="SUPFAM" id="SSF103473">
    <property type="entry name" value="MFS general substrate transporter"/>
    <property type="match status" value="1"/>
</dbReference>
<dbReference type="EMBL" id="NQWI01000045">
    <property type="protein sequence ID" value="PDW02974.1"/>
    <property type="molecule type" value="Genomic_DNA"/>
</dbReference>
<feature type="transmembrane region" description="Helical" evidence="6">
    <location>
        <begin position="35"/>
        <end position="55"/>
    </location>
</feature>
<dbReference type="AlphaFoldDB" id="A0A2A6RIM2"/>
<feature type="transmembrane region" description="Helical" evidence="6">
    <location>
        <begin position="318"/>
        <end position="337"/>
    </location>
</feature>
<dbReference type="InterPro" id="IPR036259">
    <property type="entry name" value="MFS_trans_sf"/>
</dbReference>
<dbReference type="Pfam" id="PF03209">
    <property type="entry name" value="PUCC"/>
    <property type="match status" value="1"/>
</dbReference>
<evidence type="ECO:0000256" key="6">
    <source>
        <dbReference type="SAM" id="Phobius"/>
    </source>
</evidence>
<comment type="similarity">
    <text evidence="2">Belongs to the PucC family.</text>
</comment>
<dbReference type="OrthoDB" id="144773at2"/>
<feature type="transmembrane region" description="Helical" evidence="6">
    <location>
        <begin position="265"/>
        <end position="285"/>
    </location>
</feature>
<evidence type="ECO:0000256" key="1">
    <source>
        <dbReference type="ARBA" id="ARBA00004141"/>
    </source>
</evidence>
<keyword evidence="3 6" id="KW-0812">Transmembrane</keyword>
<keyword evidence="8" id="KW-1185">Reference proteome</keyword>